<dbReference type="EMBL" id="OBQC01000001">
    <property type="protein sequence ID" value="SOC35637.1"/>
    <property type="molecule type" value="Genomic_DNA"/>
</dbReference>
<sequence>MYEVVEGEKRSMGQMQGEERGKCLVEAVYGTKSVSRVDEVSRRSVLWDKIGE</sequence>
<name>A0A285U1Q2_9BACL</name>
<gene>
    <name evidence="1" type="ORF">SAMN05877842_101527</name>
</gene>
<dbReference type="AlphaFoldDB" id="A0A285U1Q2"/>
<dbReference type="Proteomes" id="UP000219252">
    <property type="component" value="Unassembled WGS sequence"/>
</dbReference>
<evidence type="ECO:0000313" key="1">
    <source>
        <dbReference type="EMBL" id="SOC35637.1"/>
    </source>
</evidence>
<accession>A0A285U1Q2</accession>
<reference evidence="2" key="1">
    <citation type="submission" date="2017-08" db="EMBL/GenBank/DDBJ databases">
        <authorList>
            <person name="Varghese N."/>
            <person name="Submissions S."/>
        </authorList>
    </citation>
    <scope>NUCLEOTIDE SEQUENCE [LARGE SCALE GENOMIC DNA]</scope>
    <source>
        <strain evidence="2">JC23</strain>
    </source>
</reference>
<protein>
    <submittedName>
        <fullName evidence="1">Uncharacterized protein</fullName>
    </submittedName>
</protein>
<keyword evidence="2" id="KW-1185">Reference proteome</keyword>
<proteinExistence type="predicted"/>
<evidence type="ECO:0000313" key="2">
    <source>
        <dbReference type="Proteomes" id="UP000219252"/>
    </source>
</evidence>
<organism evidence="1 2">
    <name type="scientific">Ureibacillus acetophenoni</name>
    <dbReference type="NCBI Taxonomy" id="614649"/>
    <lineage>
        <taxon>Bacteria</taxon>
        <taxon>Bacillati</taxon>
        <taxon>Bacillota</taxon>
        <taxon>Bacilli</taxon>
        <taxon>Bacillales</taxon>
        <taxon>Caryophanaceae</taxon>
        <taxon>Ureibacillus</taxon>
    </lineage>
</organism>